<keyword evidence="2" id="KW-0732">Signal</keyword>
<feature type="compositionally biased region" description="Polar residues" evidence="1">
    <location>
        <begin position="89"/>
        <end position="102"/>
    </location>
</feature>
<feature type="compositionally biased region" description="Polar residues" evidence="1">
    <location>
        <begin position="67"/>
        <end position="77"/>
    </location>
</feature>
<dbReference type="RefSeq" id="XP_005642630.1">
    <property type="nucleotide sequence ID" value="XM_005642573.1"/>
</dbReference>
<feature type="signal peptide" evidence="2">
    <location>
        <begin position="1"/>
        <end position="21"/>
    </location>
</feature>
<feature type="chain" id="PRO_5003637008" description="Secreted protein" evidence="2">
    <location>
        <begin position="22"/>
        <end position="109"/>
    </location>
</feature>
<evidence type="ECO:0008006" key="5">
    <source>
        <dbReference type="Google" id="ProtNLM"/>
    </source>
</evidence>
<dbReference type="GeneID" id="17036042"/>
<dbReference type="EMBL" id="AGSI01000027">
    <property type="protein sequence ID" value="EIE18086.1"/>
    <property type="molecule type" value="Genomic_DNA"/>
</dbReference>
<name>I0YI67_COCSC</name>
<dbReference type="Proteomes" id="UP000007264">
    <property type="component" value="Unassembled WGS sequence"/>
</dbReference>
<evidence type="ECO:0000313" key="3">
    <source>
        <dbReference type="EMBL" id="EIE18086.1"/>
    </source>
</evidence>
<dbReference type="AlphaFoldDB" id="I0YI67"/>
<organism evidence="3 4">
    <name type="scientific">Coccomyxa subellipsoidea (strain C-169)</name>
    <name type="common">Green microalga</name>
    <dbReference type="NCBI Taxonomy" id="574566"/>
    <lineage>
        <taxon>Eukaryota</taxon>
        <taxon>Viridiplantae</taxon>
        <taxon>Chlorophyta</taxon>
        <taxon>core chlorophytes</taxon>
        <taxon>Trebouxiophyceae</taxon>
        <taxon>Trebouxiophyceae incertae sedis</taxon>
        <taxon>Coccomyxaceae</taxon>
        <taxon>Coccomyxa</taxon>
        <taxon>Coccomyxa subellipsoidea</taxon>
    </lineage>
</organism>
<sequence length="109" mass="11851">MATVAIGSMMPLACLLKLVIPIPSRSKLAKKGHEAETTTAAPQCIPLNLRLQQAVSASWRCGHSGHRQPTVTYTNRTQEAHRKAGHATQGVTTDTRIHNTITEVKEART</sequence>
<keyword evidence="4" id="KW-1185">Reference proteome</keyword>
<feature type="region of interest" description="Disordered" evidence="1">
    <location>
        <begin position="60"/>
        <end position="109"/>
    </location>
</feature>
<proteinExistence type="predicted"/>
<evidence type="ECO:0000256" key="1">
    <source>
        <dbReference type="SAM" id="MobiDB-lite"/>
    </source>
</evidence>
<evidence type="ECO:0000313" key="4">
    <source>
        <dbReference type="Proteomes" id="UP000007264"/>
    </source>
</evidence>
<reference evidence="3 4" key="1">
    <citation type="journal article" date="2012" name="Genome Biol.">
        <title>The genome of the polar eukaryotic microalga coccomyxa subellipsoidea reveals traits of cold adaptation.</title>
        <authorList>
            <person name="Blanc G."/>
            <person name="Agarkova I."/>
            <person name="Grimwood J."/>
            <person name="Kuo A."/>
            <person name="Brueggeman A."/>
            <person name="Dunigan D."/>
            <person name="Gurnon J."/>
            <person name="Ladunga I."/>
            <person name="Lindquist E."/>
            <person name="Lucas S."/>
            <person name="Pangilinan J."/>
            <person name="Proschold T."/>
            <person name="Salamov A."/>
            <person name="Schmutz J."/>
            <person name="Weeks D."/>
            <person name="Yamada T."/>
            <person name="Claverie J.M."/>
            <person name="Grigoriev I."/>
            <person name="Van Etten J."/>
            <person name="Lomsadze A."/>
            <person name="Borodovsky M."/>
        </authorList>
    </citation>
    <scope>NUCLEOTIDE SEQUENCE [LARGE SCALE GENOMIC DNA]</scope>
    <source>
        <strain evidence="3 4">C-169</strain>
    </source>
</reference>
<comment type="caution">
    <text evidence="3">The sequence shown here is derived from an EMBL/GenBank/DDBJ whole genome shotgun (WGS) entry which is preliminary data.</text>
</comment>
<gene>
    <name evidence="3" type="ORF">COCSUDRAFT_45633</name>
</gene>
<evidence type="ECO:0000256" key="2">
    <source>
        <dbReference type="SAM" id="SignalP"/>
    </source>
</evidence>
<dbReference type="KEGG" id="csl:COCSUDRAFT_45633"/>
<accession>I0YI67</accession>
<protein>
    <recommendedName>
        <fullName evidence="5">Secreted protein</fullName>
    </recommendedName>
</protein>